<keyword evidence="2" id="KW-0472">Membrane</keyword>
<dbReference type="EMBL" id="MU070788">
    <property type="protein sequence ID" value="KAF5826649.1"/>
    <property type="molecule type" value="Genomic_DNA"/>
</dbReference>
<protein>
    <recommendedName>
        <fullName evidence="3">MBTPS1 fourth domain-containing protein</fullName>
    </recommendedName>
</protein>
<keyword evidence="2" id="KW-0812">Transmembrane</keyword>
<dbReference type="Pfam" id="PF23090">
    <property type="entry name" value="MBTPS1_4th"/>
    <property type="match status" value="1"/>
</dbReference>
<feature type="compositionally biased region" description="Polar residues" evidence="1">
    <location>
        <begin position="221"/>
        <end position="230"/>
    </location>
</feature>
<feature type="compositionally biased region" description="Gly residues" evidence="1">
    <location>
        <begin position="170"/>
        <end position="203"/>
    </location>
</feature>
<sequence length="286" mass="29880">MASTCSYNTPRQRQLQQRHLSGTSNSRGHVVVFGDSNCLDSSHQRSNCYDFLVRILEHVTEGHVNGIAPDSARLKAPYEKQGFVPPQRRPDVDFSGYSWVLTHDLKCYANTHCAYHSCAAPWEPARPSAFMQGRGTWAGAAARASDTSASDAATGGRTASEAKAEDVGMVGSGGSGNQGGLVGGVGGKGGDPGRGAGEGGSVGEGTPSAQQQQQQQQQQQLGSQIRQGNAPSLEHATPASVGTGMGMGSLTALVCVVCVVGLVGVFGLYRFRRRPPSRAVIKGPLI</sequence>
<organism evidence="4 5">
    <name type="scientific">Dunaliella salina</name>
    <name type="common">Green alga</name>
    <name type="synonym">Protococcus salinus</name>
    <dbReference type="NCBI Taxonomy" id="3046"/>
    <lineage>
        <taxon>Eukaryota</taxon>
        <taxon>Viridiplantae</taxon>
        <taxon>Chlorophyta</taxon>
        <taxon>core chlorophytes</taxon>
        <taxon>Chlorophyceae</taxon>
        <taxon>CS clade</taxon>
        <taxon>Chlamydomonadales</taxon>
        <taxon>Dunaliellaceae</taxon>
        <taxon>Dunaliella</taxon>
    </lineage>
</organism>
<evidence type="ECO:0000313" key="5">
    <source>
        <dbReference type="Proteomes" id="UP000815325"/>
    </source>
</evidence>
<feature type="compositionally biased region" description="Low complexity" evidence="1">
    <location>
        <begin position="141"/>
        <end position="156"/>
    </location>
</feature>
<dbReference type="Proteomes" id="UP000815325">
    <property type="component" value="Unassembled WGS sequence"/>
</dbReference>
<proteinExistence type="predicted"/>
<evidence type="ECO:0000313" key="4">
    <source>
        <dbReference type="EMBL" id="KAF5826649.1"/>
    </source>
</evidence>
<accession>A0ABQ7FWA8</accession>
<dbReference type="InterPro" id="IPR057032">
    <property type="entry name" value="MBTPS1_4th"/>
</dbReference>
<keyword evidence="5" id="KW-1185">Reference proteome</keyword>
<name>A0ABQ7FWA8_DUNSA</name>
<gene>
    <name evidence="4" type="ORF">DUNSADRAFT_2450</name>
</gene>
<evidence type="ECO:0000259" key="3">
    <source>
        <dbReference type="Pfam" id="PF23090"/>
    </source>
</evidence>
<feature type="domain" description="MBTPS1 fourth" evidence="3">
    <location>
        <begin position="13"/>
        <end position="64"/>
    </location>
</feature>
<evidence type="ECO:0000256" key="2">
    <source>
        <dbReference type="SAM" id="Phobius"/>
    </source>
</evidence>
<reference evidence="4" key="1">
    <citation type="submission" date="2017-08" db="EMBL/GenBank/DDBJ databases">
        <authorList>
            <person name="Polle J.E."/>
            <person name="Barry K."/>
            <person name="Cushman J."/>
            <person name="Schmutz J."/>
            <person name="Tran D."/>
            <person name="Hathwaick L.T."/>
            <person name="Yim W.C."/>
            <person name="Jenkins J."/>
            <person name="Mckie-Krisberg Z.M."/>
            <person name="Prochnik S."/>
            <person name="Lindquist E."/>
            <person name="Dockter R.B."/>
            <person name="Adam C."/>
            <person name="Molina H."/>
            <person name="Bunkerborg J."/>
            <person name="Jin E."/>
            <person name="Buchheim M."/>
            <person name="Magnuson J."/>
        </authorList>
    </citation>
    <scope>NUCLEOTIDE SEQUENCE</scope>
    <source>
        <strain evidence="4">CCAP 19/18</strain>
    </source>
</reference>
<comment type="caution">
    <text evidence="4">The sequence shown here is derived from an EMBL/GenBank/DDBJ whole genome shotgun (WGS) entry which is preliminary data.</text>
</comment>
<keyword evidence="2" id="KW-1133">Transmembrane helix</keyword>
<feature type="transmembrane region" description="Helical" evidence="2">
    <location>
        <begin position="247"/>
        <end position="269"/>
    </location>
</feature>
<feature type="region of interest" description="Disordered" evidence="1">
    <location>
        <begin position="141"/>
        <end position="238"/>
    </location>
</feature>
<evidence type="ECO:0000256" key="1">
    <source>
        <dbReference type="SAM" id="MobiDB-lite"/>
    </source>
</evidence>
<feature type="region of interest" description="Disordered" evidence="1">
    <location>
        <begin position="1"/>
        <end position="23"/>
    </location>
</feature>
<feature type="compositionally biased region" description="Low complexity" evidence="1">
    <location>
        <begin position="210"/>
        <end position="220"/>
    </location>
</feature>